<evidence type="ECO:0000313" key="6">
    <source>
        <dbReference type="EMBL" id="WDI31326.1"/>
    </source>
</evidence>
<dbReference type="EMBL" id="CP118166">
    <property type="protein sequence ID" value="WDI31326.1"/>
    <property type="molecule type" value="Genomic_DNA"/>
</dbReference>
<dbReference type="PANTHER" id="PTHR32071:SF38">
    <property type="entry name" value="PSP OPERON TRANSCRIPTIONAL ACTIVATOR"/>
    <property type="match status" value="1"/>
</dbReference>
<keyword evidence="7" id="KW-1185">Reference proteome</keyword>
<dbReference type="SMART" id="SM00382">
    <property type="entry name" value="AAA"/>
    <property type="match status" value="1"/>
</dbReference>
<organism evidence="6 7">
    <name type="scientific">Hyphococcus flavus</name>
    <dbReference type="NCBI Taxonomy" id="1866326"/>
    <lineage>
        <taxon>Bacteria</taxon>
        <taxon>Pseudomonadati</taxon>
        <taxon>Pseudomonadota</taxon>
        <taxon>Alphaproteobacteria</taxon>
        <taxon>Parvularculales</taxon>
        <taxon>Parvularculaceae</taxon>
        <taxon>Hyphococcus</taxon>
    </lineage>
</organism>
<dbReference type="InterPro" id="IPR058031">
    <property type="entry name" value="AAA_lid_NorR"/>
</dbReference>
<dbReference type="GO" id="GO:0005524">
    <property type="term" value="F:ATP binding"/>
    <property type="evidence" value="ECO:0007669"/>
    <property type="project" value="UniProtKB-KW"/>
</dbReference>
<dbReference type="PROSITE" id="PS00688">
    <property type="entry name" value="SIGMA54_INTERACT_3"/>
    <property type="match status" value="1"/>
</dbReference>
<reference evidence="6" key="1">
    <citation type="submission" date="2023-02" db="EMBL/GenBank/DDBJ databases">
        <title>Genome sequence of Hyphococcus flavus.</title>
        <authorList>
            <person name="Rong J.-C."/>
            <person name="Zhao Q."/>
            <person name="Yi M."/>
            <person name="Wu J.-Y."/>
        </authorList>
    </citation>
    <scope>NUCLEOTIDE SEQUENCE</scope>
    <source>
        <strain evidence="6">MCCC 1K03223</strain>
    </source>
</reference>
<dbReference type="Gene3D" id="1.10.8.60">
    <property type="match status" value="1"/>
</dbReference>
<dbReference type="Pfam" id="PF25601">
    <property type="entry name" value="AAA_lid_14"/>
    <property type="match status" value="1"/>
</dbReference>
<protein>
    <submittedName>
        <fullName evidence="6">Sigma 54-interacting transcriptional regulator</fullName>
    </submittedName>
</protein>
<dbReference type="SUPFAM" id="SSF52540">
    <property type="entry name" value="P-loop containing nucleoside triphosphate hydrolases"/>
    <property type="match status" value="1"/>
</dbReference>
<dbReference type="GO" id="GO:0006355">
    <property type="term" value="P:regulation of DNA-templated transcription"/>
    <property type="evidence" value="ECO:0007669"/>
    <property type="project" value="InterPro"/>
</dbReference>
<feature type="domain" description="Sigma-54 factor interaction" evidence="5">
    <location>
        <begin position="10"/>
        <end position="240"/>
    </location>
</feature>
<dbReference type="Gene3D" id="3.40.50.300">
    <property type="entry name" value="P-loop containing nucleotide triphosphate hydrolases"/>
    <property type="match status" value="1"/>
</dbReference>
<evidence type="ECO:0000259" key="5">
    <source>
        <dbReference type="PROSITE" id="PS50045"/>
    </source>
</evidence>
<evidence type="ECO:0000256" key="2">
    <source>
        <dbReference type="ARBA" id="ARBA00022840"/>
    </source>
</evidence>
<dbReference type="InterPro" id="IPR025944">
    <property type="entry name" value="Sigma_54_int_dom_CS"/>
</dbReference>
<keyword evidence="2" id="KW-0067">ATP-binding</keyword>
<dbReference type="AlphaFoldDB" id="A0AAE9ZI50"/>
<evidence type="ECO:0000313" key="7">
    <source>
        <dbReference type="Proteomes" id="UP001214043"/>
    </source>
</evidence>
<dbReference type="InterPro" id="IPR003593">
    <property type="entry name" value="AAA+_ATPase"/>
</dbReference>
<dbReference type="KEGG" id="hfl:PUV54_15360"/>
<keyword evidence="3" id="KW-0805">Transcription regulation</keyword>
<keyword evidence="4" id="KW-0804">Transcription</keyword>
<dbReference type="PANTHER" id="PTHR32071">
    <property type="entry name" value="TRANSCRIPTIONAL REGULATORY PROTEIN"/>
    <property type="match status" value="1"/>
</dbReference>
<keyword evidence="1" id="KW-0547">Nucleotide-binding</keyword>
<accession>A0AAE9ZI50</accession>
<dbReference type="PROSITE" id="PS50045">
    <property type="entry name" value="SIGMA54_INTERACT_4"/>
    <property type="match status" value="1"/>
</dbReference>
<name>A0AAE9ZI50_9PROT</name>
<dbReference type="CDD" id="cd00009">
    <property type="entry name" value="AAA"/>
    <property type="match status" value="1"/>
</dbReference>
<dbReference type="InterPro" id="IPR002078">
    <property type="entry name" value="Sigma_54_int"/>
</dbReference>
<dbReference type="Pfam" id="PF00158">
    <property type="entry name" value="Sigma54_activat"/>
    <property type="match status" value="1"/>
</dbReference>
<dbReference type="RefSeq" id="WP_274493199.1">
    <property type="nucleotide sequence ID" value="NZ_CP118166.1"/>
</dbReference>
<dbReference type="Proteomes" id="UP001214043">
    <property type="component" value="Chromosome"/>
</dbReference>
<sequence length="344" mass="37600">MGLSNSPPELIGQSPAFLGTLEQASQIAMIDRPVIVTGERGSGKSTLSARMHYLSPRWEGPLVKLNCAEMDARQLETALFGSVTGSVTGGAVRRSPGAIQRAEGGTLFLDHIEKASLHVQSKILRLIESGSYEHFNDENSQQTDIRIIAATDCDLRLLAQTGEFCADLLDMLALSVIELPPLRERHDDIPMLAAHFASPAVSELGFRFPDFSAEALIALKAHDWPGNIRELKTVSERAAFRWGEGEGQGKIHEIIIDPLAQSFGPRRKLMKSPQSEKEGFTPSDISTLSAPYQEGSDLRAYLSALEKTIVAETLARNGQNQRRAADALSLTYDQMRGIVKKHGL</sequence>
<dbReference type="Gene3D" id="1.10.10.60">
    <property type="entry name" value="Homeodomain-like"/>
    <property type="match status" value="1"/>
</dbReference>
<proteinExistence type="predicted"/>
<dbReference type="InterPro" id="IPR027417">
    <property type="entry name" value="P-loop_NTPase"/>
</dbReference>
<evidence type="ECO:0000256" key="4">
    <source>
        <dbReference type="ARBA" id="ARBA00023163"/>
    </source>
</evidence>
<evidence type="ECO:0000256" key="3">
    <source>
        <dbReference type="ARBA" id="ARBA00023015"/>
    </source>
</evidence>
<gene>
    <name evidence="6" type="ORF">PUV54_15360</name>
</gene>
<evidence type="ECO:0000256" key="1">
    <source>
        <dbReference type="ARBA" id="ARBA00022741"/>
    </source>
</evidence>